<dbReference type="EMBL" id="BMSA01000026">
    <property type="protein sequence ID" value="GGT80743.1"/>
    <property type="molecule type" value="Genomic_DNA"/>
</dbReference>
<dbReference type="Proteomes" id="UP000646776">
    <property type="component" value="Unassembled WGS sequence"/>
</dbReference>
<comment type="subcellular location">
    <subcellularLocation>
        <location evidence="6">Cell membrane</location>
        <topology evidence="6">Multi-pass membrane protein</topology>
    </subcellularLocation>
    <subcellularLocation>
        <location evidence="1">Membrane</location>
        <topology evidence="1">Multi-pass membrane protein</topology>
    </subcellularLocation>
</comment>
<accession>A0A918HNS2</accession>
<feature type="transmembrane region" description="Helical" evidence="6">
    <location>
        <begin position="147"/>
        <end position="174"/>
    </location>
</feature>
<evidence type="ECO:0000313" key="8">
    <source>
        <dbReference type="EMBL" id="GGT80743.1"/>
    </source>
</evidence>
<feature type="transmembrane region" description="Helical" evidence="6">
    <location>
        <begin position="181"/>
        <end position="201"/>
    </location>
</feature>
<feature type="transmembrane region" description="Helical" evidence="6">
    <location>
        <begin position="110"/>
        <end position="135"/>
    </location>
</feature>
<evidence type="ECO:0000256" key="3">
    <source>
        <dbReference type="ARBA" id="ARBA00022989"/>
    </source>
</evidence>
<evidence type="ECO:0000256" key="4">
    <source>
        <dbReference type="ARBA" id="ARBA00023136"/>
    </source>
</evidence>
<reference evidence="8" key="1">
    <citation type="journal article" date="2014" name="Int. J. Syst. Evol. Microbiol.">
        <title>Complete genome sequence of Corynebacterium casei LMG S-19264T (=DSM 44701T), isolated from a smear-ripened cheese.</title>
        <authorList>
            <consortium name="US DOE Joint Genome Institute (JGI-PGF)"/>
            <person name="Walter F."/>
            <person name="Albersmeier A."/>
            <person name="Kalinowski J."/>
            <person name="Ruckert C."/>
        </authorList>
    </citation>
    <scope>NUCLEOTIDE SEQUENCE</scope>
    <source>
        <strain evidence="8">JCM 4125</strain>
    </source>
</reference>
<evidence type="ECO:0000256" key="1">
    <source>
        <dbReference type="ARBA" id="ARBA00004141"/>
    </source>
</evidence>
<dbReference type="GO" id="GO:0043190">
    <property type="term" value="C:ATP-binding cassette (ABC) transporter complex"/>
    <property type="evidence" value="ECO:0007669"/>
    <property type="project" value="InterPro"/>
</dbReference>
<feature type="domain" description="ABC transmembrane type-2" evidence="7">
    <location>
        <begin position="22"/>
        <end position="260"/>
    </location>
</feature>
<sequence length="273" mass="28776">MIQASGAVVLRELRVQWRYPLSMINLVLLTPLYEMAIPTLLLGTAFMVDSSAVGLTRMVGTEDLAAWVGLGVLVASVLTGAVRGVSGMLQSDRQTGALEHSWASPASREAFVLGAVGAGTIFTAAASALLLAFAIGVLGADYDPTGVLLSVPVAGALLVGNCGFGYLAAAAALVLRRPGPLLDPLTGLVAAFSGVAFPLTVLPEPVRWLTYVLPSTWSLDLMRCLTLDTRTLVPMPYEVTALVVTSLGFLLFGRRVFRRAERKVQTTGALTQF</sequence>
<reference evidence="8" key="2">
    <citation type="submission" date="2020-09" db="EMBL/GenBank/DDBJ databases">
        <authorList>
            <person name="Sun Q."/>
            <person name="Ohkuma M."/>
        </authorList>
    </citation>
    <scope>NUCLEOTIDE SEQUENCE</scope>
    <source>
        <strain evidence="8">JCM 4125</strain>
    </source>
</reference>
<keyword evidence="5" id="KW-0046">Antibiotic resistance</keyword>
<organism evidence="8 9">
    <name type="scientific">Streptomyces phaeofaciens</name>
    <dbReference type="NCBI Taxonomy" id="68254"/>
    <lineage>
        <taxon>Bacteria</taxon>
        <taxon>Bacillati</taxon>
        <taxon>Actinomycetota</taxon>
        <taxon>Actinomycetes</taxon>
        <taxon>Kitasatosporales</taxon>
        <taxon>Streptomycetaceae</taxon>
        <taxon>Streptomyces</taxon>
    </lineage>
</organism>
<dbReference type="PANTHER" id="PTHR43229">
    <property type="entry name" value="NODULATION PROTEIN J"/>
    <property type="match status" value="1"/>
</dbReference>
<gene>
    <name evidence="8" type="ORF">GCM10010226_69130</name>
</gene>
<dbReference type="GO" id="GO:0140359">
    <property type="term" value="F:ABC-type transporter activity"/>
    <property type="evidence" value="ECO:0007669"/>
    <property type="project" value="InterPro"/>
</dbReference>
<dbReference type="AlphaFoldDB" id="A0A918HNS2"/>
<feature type="transmembrane region" description="Helical" evidence="6">
    <location>
        <begin position="66"/>
        <end position="89"/>
    </location>
</feature>
<comment type="similarity">
    <text evidence="6">Belongs to the ABC-2 integral membrane protein family.</text>
</comment>
<dbReference type="PANTHER" id="PTHR43229:SF6">
    <property type="entry name" value="ABC-TYPE MULTIDRUG TRANSPORT SYSTEM, PERMEASE COMPONENT"/>
    <property type="match status" value="1"/>
</dbReference>
<evidence type="ECO:0000256" key="2">
    <source>
        <dbReference type="ARBA" id="ARBA00022692"/>
    </source>
</evidence>
<keyword evidence="6" id="KW-1003">Cell membrane</keyword>
<dbReference type="GO" id="GO:0046677">
    <property type="term" value="P:response to antibiotic"/>
    <property type="evidence" value="ECO:0007669"/>
    <property type="project" value="UniProtKB-KW"/>
</dbReference>
<keyword evidence="9" id="KW-1185">Reference proteome</keyword>
<keyword evidence="2 6" id="KW-0812">Transmembrane</keyword>
<protein>
    <recommendedName>
        <fullName evidence="6">Transport permease protein</fullName>
    </recommendedName>
</protein>
<evidence type="ECO:0000259" key="7">
    <source>
        <dbReference type="PROSITE" id="PS51012"/>
    </source>
</evidence>
<dbReference type="PROSITE" id="PS51012">
    <property type="entry name" value="ABC_TM2"/>
    <property type="match status" value="1"/>
</dbReference>
<evidence type="ECO:0000256" key="6">
    <source>
        <dbReference type="RuleBase" id="RU361157"/>
    </source>
</evidence>
<dbReference type="Pfam" id="PF01061">
    <property type="entry name" value="ABC2_membrane"/>
    <property type="match status" value="1"/>
</dbReference>
<evidence type="ECO:0000313" key="9">
    <source>
        <dbReference type="Proteomes" id="UP000646776"/>
    </source>
</evidence>
<dbReference type="PIRSF" id="PIRSF006648">
    <property type="entry name" value="DrrB"/>
    <property type="match status" value="1"/>
</dbReference>
<dbReference type="InterPro" id="IPR000412">
    <property type="entry name" value="ABC_2_transport"/>
</dbReference>
<name>A0A918HNS2_9ACTN</name>
<keyword evidence="3 6" id="KW-1133">Transmembrane helix</keyword>
<feature type="transmembrane region" description="Helical" evidence="6">
    <location>
        <begin position="21"/>
        <end position="46"/>
    </location>
</feature>
<keyword evidence="4 6" id="KW-0472">Membrane</keyword>
<dbReference type="InterPro" id="IPR047817">
    <property type="entry name" value="ABC2_TM_bact-type"/>
</dbReference>
<comment type="caution">
    <text evidence="8">The sequence shown here is derived from an EMBL/GenBank/DDBJ whole genome shotgun (WGS) entry which is preliminary data.</text>
</comment>
<dbReference type="InterPro" id="IPR013525">
    <property type="entry name" value="ABC2_TM"/>
</dbReference>
<proteinExistence type="inferred from homology"/>
<evidence type="ECO:0000256" key="5">
    <source>
        <dbReference type="ARBA" id="ARBA00023251"/>
    </source>
</evidence>
<feature type="transmembrane region" description="Helical" evidence="6">
    <location>
        <begin position="235"/>
        <end position="253"/>
    </location>
</feature>
<dbReference type="InterPro" id="IPR051784">
    <property type="entry name" value="Nod_factor_ABC_transporter"/>
</dbReference>
<keyword evidence="6" id="KW-0813">Transport</keyword>